<evidence type="ECO:0000256" key="9">
    <source>
        <dbReference type="ARBA" id="ARBA00023098"/>
    </source>
</evidence>
<evidence type="ECO:0000256" key="11">
    <source>
        <dbReference type="HAMAP-Rule" id="MF_00392"/>
    </source>
</evidence>
<gene>
    <name evidence="11 13" type="primary">lpxB</name>
    <name evidence="13" type="ORF">E3202_02785</name>
</gene>
<sequence>MGVHMAPVQGQVPLHYRGRVVWILAGEPSGDVIGARLMQALHKLDPMLVFAGVGGGRMEALGLHSLFPMSDLSVMGLTEVLPRLPLLSQRLLQAEQDIALRRPDVVITIDSPGFAMRLLERITPLKVRRLHYVAPQVWAWQERRLKKYRGMWDKLLCLFPFEPEWFAKRGFATEFVGHPVLQAGVTEGNGERFRKRHDIAPDVPILILMPGSRKTEVPRLMPVFEKMVNRLRRRFPDLCVVMPVPPACADQVHRLVKRWKVAPHLITDIEDKHDAFAAAQAAVTKSGTSTLELAMGRVPMVVTYKVNPLSGFLARRMLTVPYVSMINLLANREIVPELLQDHCTPEKLADQVTTLLTDPLAADAQRGAFGAVLEQLQAQEGQSPSDSAAQAVMKLMETPLTELRADLKPREREMLESREKERQSCLAPLATRLEQEGLTTSPADRAGPTNPPLSAPSGRKAEPAKELSADLSSKAVEKTEGEKSPS</sequence>
<dbReference type="SUPFAM" id="SSF53756">
    <property type="entry name" value="UDP-Glycosyltransferase/glycogen phosphorylase"/>
    <property type="match status" value="1"/>
</dbReference>
<dbReference type="PANTHER" id="PTHR30372:SF4">
    <property type="entry name" value="LIPID-A-DISACCHARIDE SYNTHASE, MITOCHONDRIAL-RELATED"/>
    <property type="match status" value="1"/>
</dbReference>
<protein>
    <recommendedName>
        <fullName evidence="4 11">Lipid-A-disaccharide synthase</fullName>
        <ecNumber evidence="3 11">2.4.1.182</ecNumber>
    </recommendedName>
</protein>
<reference evidence="13 14" key="1">
    <citation type="submission" date="2019-03" db="EMBL/GenBank/DDBJ databases">
        <title>The complete genome sequence of Neokomagataea sp. Jb2 NBRC113641.</title>
        <authorList>
            <person name="Chua K.-O."/>
            <person name="Chan K.-G."/>
            <person name="See-Too W.-S."/>
        </authorList>
    </citation>
    <scope>NUCLEOTIDE SEQUENCE [LARGE SCALE GENOMIC DNA]</scope>
    <source>
        <strain evidence="13 14">Jb2</strain>
    </source>
</reference>
<dbReference type="EC" id="2.4.1.182" evidence="3 11"/>
<dbReference type="PANTHER" id="PTHR30372">
    <property type="entry name" value="LIPID-A-DISACCHARIDE SYNTHASE"/>
    <property type="match status" value="1"/>
</dbReference>
<dbReference type="HAMAP" id="MF_00392">
    <property type="entry name" value="LpxB"/>
    <property type="match status" value="1"/>
</dbReference>
<dbReference type="Gene3D" id="3.40.50.2000">
    <property type="entry name" value="Glycogen Phosphorylase B"/>
    <property type="match status" value="1"/>
</dbReference>
<dbReference type="UniPathway" id="UPA00973"/>
<evidence type="ECO:0000256" key="5">
    <source>
        <dbReference type="ARBA" id="ARBA00022516"/>
    </source>
</evidence>
<feature type="compositionally biased region" description="Basic and acidic residues" evidence="12">
    <location>
        <begin position="459"/>
        <end position="468"/>
    </location>
</feature>
<evidence type="ECO:0000256" key="7">
    <source>
        <dbReference type="ARBA" id="ARBA00022676"/>
    </source>
</evidence>
<name>A0A506UR90_9PROT</name>
<dbReference type="AlphaFoldDB" id="A0A506UR90"/>
<dbReference type="GO" id="GO:0008915">
    <property type="term" value="F:lipid-A-disaccharide synthase activity"/>
    <property type="evidence" value="ECO:0007669"/>
    <property type="project" value="UniProtKB-UniRule"/>
</dbReference>
<evidence type="ECO:0000256" key="10">
    <source>
        <dbReference type="ARBA" id="ARBA00048975"/>
    </source>
</evidence>
<dbReference type="GO" id="GO:0005543">
    <property type="term" value="F:phospholipid binding"/>
    <property type="evidence" value="ECO:0007669"/>
    <property type="project" value="TreeGrafter"/>
</dbReference>
<dbReference type="InterPro" id="IPR003835">
    <property type="entry name" value="Glyco_trans_19"/>
</dbReference>
<feature type="region of interest" description="Disordered" evidence="12">
    <location>
        <begin position="403"/>
        <end position="486"/>
    </location>
</feature>
<comment type="catalytic activity">
    <reaction evidence="10 11">
        <text>a lipid X + a UDP-2-N,3-O-bis[(3R)-3-hydroxyacyl]-alpha-D-glucosamine = a lipid A disaccharide + UDP + H(+)</text>
        <dbReference type="Rhea" id="RHEA:67828"/>
        <dbReference type="ChEBI" id="CHEBI:15378"/>
        <dbReference type="ChEBI" id="CHEBI:58223"/>
        <dbReference type="ChEBI" id="CHEBI:137748"/>
        <dbReference type="ChEBI" id="CHEBI:176338"/>
        <dbReference type="ChEBI" id="CHEBI:176343"/>
        <dbReference type="EC" id="2.4.1.182"/>
    </reaction>
</comment>
<evidence type="ECO:0000256" key="8">
    <source>
        <dbReference type="ARBA" id="ARBA00022679"/>
    </source>
</evidence>
<dbReference type="GO" id="GO:0016020">
    <property type="term" value="C:membrane"/>
    <property type="evidence" value="ECO:0007669"/>
    <property type="project" value="GOC"/>
</dbReference>
<dbReference type="EMBL" id="SORZ01000001">
    <property type="protein sequence ID" value="TPW35868.1"/>
    <property type="molecule type" value="Genomic_DNA"/>
</dbReference>
<comment type="similarity">
    <text evidence="2 11">Belongs to the LpxB family.</text>
</comment>
<evidence type="ECO:0000256" key="4">
    <source>
        <dbReference type="ARBA" id="ARBA00020902"/>
    </source>
</evidence>
<dbReference type="Proteomes" id="UP000315037">
    <property type="component" value="Unassembled WGS sequence"/>
</dbReference>
<evidence type="ECO:0000313" key="14">
    <source>
        <dbReference type="Proteomes" id="UP000315037"/>
    </source>
</evidence>
<proteinExistence type="inferred from homology"/>
<comment type="pathway">
    <text evidence="11">Bacterial outer membrane biogenesis; LPS lipid A biosynthesis.</text>
</comment>
<organism evidence="13 14">
    <name type="scientific">Oecophyllibacter saccharovorans</name>
    <dbReference type="NCBI Taxonomy" id="2558360"/>
    <lineage>
        <taxon>Bacteria</taxon>
        <taxon>Pseudomonadati</taxon>
        <taxon>Pseudomonadota</taxon>
        <taxon>Alphaproteobacteria</taxon>
        <taxon>Acetobacterales</taxon>
        <taxon>Acetobacteraceae</taxon>
        <taxon>Oecophyllibacter</taxon>
    </lineage>
</organism>
<feature type="compositionally biased region" description="Basic and acidic residues" evidence="12">
    <location>
        <begin position="403"/>
        <end position="423"/>
    </location>
</feature>
<keyword evidence="6 11" id="KW-0441">Lipid A biosynthesis</keyword>
<dbReference type="NCBIfam" id="TIGR00215">
    <property type="entry name" value="lpxB"/>
    <property type="match status" value="1"/>
</dbReference>
<evidence type="ECO:0000256" key="6">
    <source>
        <dbReference type="ARBA" id="ARBA00022556"/>
    </source>
</evidence>
<evidence type="ECO:0000256" key="12">
    <source>
        <dbReference type="SAM" id="MobiDB-lite"/>
    </source>
</evidence>
<accession>A0A506UR90</accession>
<keyword evidence="14" id="KW-1185">Reference proteome</keyword>
<keyword evidence="9 11" id="KW-0443">Lipid metabolism</keyword>
<keyword evidence="7 11" id="KW-0328">Glycosyltransferase</keyword>
<evidence type="ECO:0000256" key="2">
    <source>
        <dbReference type="ARBA" id="ARBA00007868"/>
    </source>
</evidence>
<keyword evidence="5 11" id="KW-0444">Lipid biosynthesis</keyword>
<feature type="compositionally biased region" description="Basic and acidic residues" evidence="12">
    <location>
        <begin position="475"/>
        <end position="486"/>
    </location>
</feature>
<dbReference type="Pfam" id="PF02684">
    <property type="entry name" value="LpxB"/>
    <property type="match status" value="1"/>
</dbReference>
<keyword evidence="8 11" id="KW-0808">Transferase</keyword>
<comment type="function">
    <text evidence="1 11">Condensation of UDP-2,3-diacylglucosamine and 2,3-diacylglucosamine-1-phosphate to form lipid A disaccharide, a precursor of lipid A, a phosphorylated glycolipid that anchors the lipopolysaccharide to the outer membrane of the cell.</text>
</comment>
<dbReference type="GO" id="GO:0009245">
    <property type="term" value="P:lipid A biosynthetic process"/>
    <property type="evidence" value="ECO:0007669"/>
    <property type="project" value="UniProtKB-UniRule"/>
</dbReference>
<evidence type="ECO:0000256" key="3">
    <source>
        <dbReference type="ARBA" id="ARBA00012687"/>
    </source>
</evidence>
<evidence type="ECO:0000256" key="1">
    <source>
        <dbReference type="ARBA" id="ARBA00002056"/>
    </source>
</evidence>
<comment type="caution">
    <text evidence="13">The sequence shown here is derived from an EMBL/GenBank/DDBJ whole genome shotgun (WGS) entry which is preliminary data.</text>
</comment>
<evidence type="ECO:0000313" key="13">
    <source>
        <dbReference type="EMBL" id="TPW35868.1"/>
    </source>
</evidence>